<keyword evidence="2" id="KW-1185">Reference proteome</keyword>
<evidence type="ECO:0008006" key="3">
    <source>
        <dbReference type="Google" id="ProtNLM"/>
    </source>
</evidence>
<sequence>MIAHLRQKAPFPSRPRPPAADLPVVLLVGVVAGLLLVQSVAAASVAPIVVAASDSSAAADANYTCDGLDDQVEIQAALADLPDGGTVVLSDGTFNCSGSLIPGAGTTLLGQGPEVTSIEFSRNGVLNVSEERVTLDGFHIAGSGYVNASTNTTLDLTPWLGVLTIYASHARVYNVTGTADASIQAVFLLLHNPNVYAPVLEDVELVNCRAADTGTYGFLHNAWGSENTTIKNVRYENCAAVNCGSDGAFNQWVTGFNFAELNDIERLRVTDCLAEGNMESGFHFEWDPEKRDCVFTNCVSRNNGQKPYPDDYLVGDPDFFGAGFYLPGGEVALVNCRAEGNGAFGFFVINPEGMLLYNCTESETGRDSTAGDSAKPISYCILQSLPVTKSPSIVMDYCRSLDSYGWSLFICGTKNALIRNFTMTNPAGIDGIGAMLGCPSHELPVNSTIDAGISDSVIDLAASGDRPQTLVYIINNRNVEYSGRVVSDALRPVVAEWTLAGDVDLTDLEVLPAGGAA</sequence>
<evidence type="ECO:0000313" key="2">
    <source>
        <dbReference type="Proteomes" id="UP001168423"/>
    </source>
</evidence>
<dbReference type="Proteomes" id="UP001168423">
    <property type="component" value="Unassembled WGS sequence"/>
</dbReference>
<dbReference type="EMBL" id="VCYI01000004">
    <property type="protein sequence ID" value="MDN7012334.1"/>
    <property type="molecule type" value="Genomic_DNA"/>
</dbReference>
<proteinExistence type="predicted"/>
<accession>A0ABT8LZX8</accession>
<protein>
    <recommendedName>
        <fullName evidence="3">Pectate lyase superfamily protein domain-containing protein</fullName>
    </recommendedName>
</protein>
<dbReference type="RefSeq" id="WP_301676925.1">
    <property type="nucleotide sequence ID" value="NZ_VCYI01000004.1"/>
</dbReference>
<dbReference type="InterPro" id="IPR012334">
    <property type="entry name" value="Pectin_lyas_fold"/>
</dbReference>
<organism evidence="1 2">
    <name type="scientific">Methanoculleus methanifontis</name>
    <dbReference type="NCBI Taxonomy" id="2584086"/>
    <lineage>
        <taxon>Archaea</taxon>
        <taxon>Methanobacteriati</taxon>
        <taxon>Methanobacteriota</taxon>
        <taxon>Stenosarchaea group</taxon>
        <taxon>Methanomicrobia</taxon>
        <taxon>Methanomicrobiales</taxon>
        <taxon>Methanomicrobiaceae</taxon>
        <taxon>Methanoculleus</taxon>
    </lineage>
</organism>
<dbReference type="Gene3D" id="2.160.20.10">
    <property type="entry name" value="Single-stranded right-handed beta-helix, Pectin lyase-like"/>
    <property type="match status" value="1"/>
</dbReference>
<evidence type="ECO:0000313" key="1">
    <source>
        <dbReference type="EMBL" id="MDN7012334.1"/>
    </source>
</evidence>
<name>A0ABT8LZX8_9EURY</name>
<gene>
    <name evidence="1" type="ORF">FGW20_04615</name>
</gene>
<dbReference type="SUPFAM" id="SSF51126">
    <property type="entry name" value="Pectin lyase-like"/>
    <property type="match status" value="1"/>
</dbReference>
<dbReference type="InterPro" id="IPR011050">
    <property type="entry name" value="Pectin_lyase_fold/virulence"/>
</dbReference>
<reference evidence="1" key="1">
    <citation type="submission" date="2019-05" db="EMBL/GenBank/DDBJ databases">
        <title>Isolation and characterization of methanogens from the cold seep sediment at Four-Way Closure Ridge.</title>
        <authorList>
            <person name="You Y.-T."/>
            <person name="Chen S.-C."/>
            <person name="Zhang W.-L."/>
            <person name="Lai M.-C."/>
        </authorList>
    </citation>
    <scope>NUCLEOTIDE SEQUENCE</scope>
    <source>
        <strain evidence="1">FWC-SCC3</strain>
    </source>
</reference>
<comment type="caution">
    <text evidence="1">The sequence shown here is derived from an EMBL/GenBank/DDBJ whole genome shotgun (WGS) entry which is preliminary data.</text>
</comment>